<dbReference type="EMBL" id="CP036269">
    <property type="protein sequence ID" value="QDT41422.1"/>
    <property type="molecule type" value="Genomic_DNA"/>
</dbReference>
<dbReference type="AlphaFoldDB" id="A0A517RC18"/>
<sequence>MSKPPENLIAWVYPWFNKQKLLIPTLVLAILLSWSEALLTAGRGKKPASSASSHPAVYSVTDITSGEVTKRVTKRRRSNSSSKRPSNIVSVDYNTEETERLDILDEFAELKARGEFNQQPVKQAGISSFDEDPEGIRDPRSYNDDEILQIQKHISSQLFAAVRDEAREHRKALTPEERKNDSSTPTEIEMMVDDKQNIFISANKNSTLDIVHKLVVKQKGFDEILTTSYATKNSFIGKKSRSDAAKYAGLAKGEDRRERKLDAAEIHDIVSSANELHHINLELLETTGDQTVLNQIRGEKGGRIYLVYGKTDDKGRHAEEKLMDLVKHVGDTQTHYTVAGKKRPCMSCYGRMLYCSRKEKFNISHGHNPGRLWEGRWKAQPFEIFKYTFTEVIKKARTHLSRYIDENGNEKLTTTDATQSKSEESANSVSDERVNKRRRTRRKK</sequence>
<keyword evidence="3" id="KW-1185">Reference proteome</keyword>
<protein>
    <submittedName>
        <fullName evidence="2">Uncharacterized protein</fullName>
    </submittedName>
</protein>
<evidence type="ECO:0000313" key="2">
    <source>
        <dbReference type="EMBL" id="QDT41422.1"/>
    </source>
</evidence>
<reference evidence="2 3" key="1">
    <citation type="submission" date="2019-02" db="EMBL/GenBank/DDBJ databases">
        <title>Deep-cultivation of Planctomycetes and their phenomic and genomic characterization uncovers novel biology.</title>
        <authorList>
            <person name="Wiegand S."/>
            <person name="Jogler M."/>
            <person name="Boedeker C."/>
            <person name="Pinto D."/>
            <person name="Vollmers J."/>
            <person name="Rivas-Marin E."/>
            <person name="Kohn T."/>
            <person name="Peeters S.H."/>
            <person name="Heuer A."/>
            <person name="Rast P."/>
            <person name="Oberbeckmann S."/>
            <person name="Bunk B."/>
            <person name="Jeske O."/>
            <person name="Meyerdierks A."/>
            <person name="Storesund J.E."/>
            <person name="Kallscheuer N."/>
            <person name="Luecker S."/>
            <person name="Lage O.M."/>
            <person name="Pohl T."/>
            <person name="Merkel B.J."/>
            <person name="Hornburger P."/>
            <person name="Mueller R.-W."/>
            <person name="Bruemmer F."/>
            <person name="Labrenz M."/>
            <person name="Spormann A.M."/>
            <person name="Op den Camp H."/>
            <person name="Overmann J."/>
            <person name="Amann R."/>
            <person name="Jetten M.S.M."/>
            <person name="Mascher T."/>
            <person name="Medema M.H."/>
            <person name="Devos D.P."/>
            <person name="Kaster A.-K."/>
            <person name="Ovreas L."/>
            <person name="Rohde M."/>
            <person name="Galperin M.Y."/>
            <person name="Jogler C."/>
        </authorList>
    </citation>
    <scope>NUCLEOTIDE SEQUENCE [LARGE SCALE GENOMIC DNA]</scope>
    <source>
        <strain evidence="2 3">Pan241w</strain>
    </source>
</reference>
<organism evidence="2 3">
    <name type="scientific">Gimesia alba</name>
    <dbReference type="NCBI Taxonomy" id="2527973"/>
    <lineage>
        <taxon>Bacteria</taxon>
        <taxon>Pseudomonadati</taxon>
        <taxon>Planctomycetota</taxon>
        <taxon>Planctomycetia</taxon>
        <taxon>Planctomycetales</taxon>
        <taxon>Planctomycetaceae</taxon>
        <taxon>Gimesia</taxon>
    </lineage>
</organism>
<dbReference type="OrthoDB" id="9153660at2"/>
<evidence type="ECO:0000256" key="1">
    <source>
        <dbReference type="SAM" id="MobiDB-lite"/>
    </source>
</evidence>
<accession>A0A517RC18</accession>
<proteinExistence type="predicted"/>
<feature type="compositionally biased region" description="Polar residues" evidence="1">
    <location>
        <begin position="410"/>
        <end position="429"/>
    </location>
</feature>
<dbReference type="RefSeq" id="WP_145212966.1">
    <property type="nucleotide sequence ID" value="NZ_CP036269.1"/>
</dbReference>
<gene>
    <name evidence="2" type="ORF">Pan241w_14830</name>
</gene>
<feature type="region of interest" description="Disordered" evidence="1">
    <location>
        <begin position="69"/>
        <end position="90"/>
    </location>
</feature>
<name>A0A517RC18_9PLAN</name>
<dbReference type="KEGG" id="gaz:Pan241w_14830"/>
<feature type="compositionally biased region" description="Basic residues" evidence="1">
    <location>
        <begin position="435"/>
        <end position="444"/>
    </location>
</feature>
<evidence type="ECO:0000313" key="3">
    <source>
        <dbReference type="Proteomes" id="UP000317171"/>
    </source>
</evidence>
<dbReference type="Proteomes" id="UP000317171">
    <property type="component" value="Chromosome"/>
</dbReference>
<feature type="compositionally biased region" description="Low complexity" evidence="1">
    <location>
        <begin position="79"/>
        <end position="90"/>
    </location>
</feature>
<feature type="region of interest" description="Disordered" evidence="1">
    <location>
        <begin position="410"/>
        <end position="444"/>
    </location>
</feature>